<keyword evidence="5 12" id="KW-1133">Transmembrane helix</keyword>
<dbReference type="Ensembl" id="ENSPANT00000006211.3">
    <property type="protein sequence ID" value="ENSPANP00000002283.3"/>
    <property type="gene ID" value="ENSPANG00000023240.3"/>
</dbReference>
<dbReference type="GO" id="GO:0002250">
    <property type="term" value="P:adaptive immune response"/>
    <property type="evidence" value="ECO:0007669"/>
    <property type="project" value="UniProtKB-KW"/>
</dbReference>
<dbReference type="HOGENOM" id="CLU_089344_0_0_1"/>
<accession>A0A096MR88</accession>
<evidence type="ECO:0000256" key="11">
    <source>
        <dbReference type="SAM" id="MobiDB-lite"/>
    </source>
</evidence>
<dbReference type="GO" id="GO:0050776">
    <property type="term" value="P:regulation of immune response"/>
    <property type="evidence" value="ECO:0007669"/>
    <property type="project" value="InterPro"/>
</dbReference>
<dbReference type="InterPro" id="IPR013783">
    <property type="entry name" value="Ig-like_fold"/>
</dbReference>
<feature type="compositionally biased region" description="Polar residues" evidence="11">
    <location>
        <begin position="1"/>
        <end position="12"/>
    </location>
</feature>
<evidence type="ECO:0000256" key="6">
    <source>
        <dbReference type="ARBA" id="ARBA00023130"/>
    </source>
</evidence>
<dbReference type="GO" id="GO:0005886">
    <property type="term" value="C:plasma membrane"/>
    <property type="evidence" value="ECO:0007669"/>
    <property type="project" value="UniProtKB-ARBA"/>
</dbReference>
<evidence type="ECO:0000256" key="3">
    <source>
        <dbReference type="ARBA" id="ARBA00022729"/>
    </source>
</evidence>
<reference evidence="14" key="3">
    <citation type="submission" date="2025-09" db="UniProtKB">
        <authorList>
            <consortium name="Ensembl"/>
        </authorList>
    </citation>
    <scope>IDENTIFICATION</scope>
</reference>
<keyword evidence="2 12" id="KW-0812">Transmembrane</keyword>
<dbReference type="eggNOG" id="ENOG502SANQ">
    <property type="taxonomic scope" value="Eukaryota"/>
</dbReference>
<keyword evidence="10" id="KW-0393">Immunoglobulin domain</keyword>
<comment type="subcellular location">
    <subcellularLocation>
        <location evidence="1">Membrane</location>
        <topology evidence="1">Single-pass type I membrane protein</topology>
    </subcellularLocation>
</comment>
<dbReference type="SMART" id="SM00409">
    <property type="entry name" value="IG"/>
    <property type="match status" value="1"/>
</dbReference>
<evidence type="ECO:0000313" key="14">
    <source>
        <dbReference type="Ensembl" id="ENSPANP00000002283.3"/>
    </source>
</evidence>
<dbReference type="InterPro" id="IPR013106">
    <property type="entry name" value="Ig_V-set"/>
</dbReference>
<evidence type="ECO:0000256" key="5">
    <source>
        <dbReference type="ARBA" id="ARBA00022989"/>
    </source>
</evidence>
<dbReference type="Bgee" id="ENSPANG00000023240">
    <property type="expression patterns" value="Expressed in thymus and 46 other cell types or tissues"/>
</dbReference>
<evidence type="ECO:0000259" key="13">
    <source>
        <dbReference type="PROSITE" id="PS50835"/>
    </source>
</evidence>
<feature type="transmembrane region" description="Helical" evidence="12">
    <location>
        <begin position="235"/>
        <end position="257"/>
    </location>
</feature>
<feature type="domain" description="Ig-like" evidence="13">
    <location>
        <begin position="65"/>
        <end position="180"/>
    </location>
</feature>
<dbReference type="PANTHER" id="PTHR11292:SF7">
    <property type="entry name" value="T-CELL SURFACE GLYCOPROTEIN CD8 BETA CHAIN-RELATED"/>
    <property type="match status" value="1"/>
</dbReference>
<keyword evidence="6" id="KW-1064">Adaptive immunity</keyword>
<keyword evidence="7 12" id="KW-0472">Membrane</keyword>
<evidence type="ECO:0000256" key="10">
    <source>
        <dbReference type="ARBA" id="ARBA00023319"/>
    </source>
</evidence>
<keyword evidence="4" id="KW-0391">Immunity</keyword>
<evidence type="ECO:0000256" key="1">
    <source>
        <dbReference type="ARBA" id="ARBA00004479"/>
    </source>
</evidence>
<keyword evidence="3" id="KW-0732">Signal</keyword>
<reference evidence="14 15" key="1">
    <citation type="submission" date="2012-03" db="EMBL/GenBank/DDBJ databases">
        <title>Whole Genome Assembly of Papio anubis.</title>
        <authorList>
            <person name="Liu Y.L."/>
            <person name="Abraham K.A."/>
            <person name="Akbar H.A."/>
            <person name="Ali S.A."/>
            <person name="Anosike U.A."/>
            <person name="Aqrawi P.A."/>
            <person name="Arias F.A."/>
            <person name="Attaway T.A."/>
            <person name="Awwad R.A."/>
            <person name="Babu C.B."/>
            <person name="Bandaranaike D.B."/>
            <person name="Battles P.B."/>
            <person name="Bell A.B."/>
            <person name="Beltran B.B."/>
            <person name="Berhane-Mersha D.B."/>
            <person name="Bess C.B."/>
            <person name="Bickham C.B."/>
            <person name="Bolden T.B."/>
            <person name="Carter K.C."/>
            <person name="Chau D.C."/>
            <person name="Chavez A.C."/>
            <person name="Clerc-Blankenburg K.C."/>
            <person name="Coyle M.C."/>
            <person name="Dao M.D."/>
            <person name="Davila M.L.D."/>
            <person name="Davy-Carroll L.D."/>
            <person name="Denson S.D."/>
            <person name="Dinh H.D."/>
            <person name="Fernandez S.F."/>
            <person name="Fernando P.F."/>
            <person name="Forbes L.F."/>
            <person name="Francis C.F."/>
            <person name="Francisco L.F."/>
            <person name="Fu Q.F."/>
            <person name="Garcia-Iii R.G."/>
            <person name="Garrett T.G."/>
            <person name="Gross S.G."/>
            <person name="Gubbala S.G."/>
            <person name="Hirani K.H."/>
            <person name="Hogues M.H."/>
            <person name="Hollins B.H."/>
            <person name="Jackson L.J."/>
            <person name="Javaid M.J."/>
            <person name="Jhangiani S.J."/>
            <person name="Johnson A.J."/>
            <person name="Johnson B.J."/>
            <person name="Jones J.J."/>
            <person name="Joshi V.J."/>
            <person name="Kalu J.K."/>
            <person name="Khan N.K."/>
            <person name="Korchina V.K."/>
            <person name="Kovar C.K."/>
            <person name="Lago L.L."/>
            <person name="Lara F.L."/>
            <person name="Le T.-K.L."/>
            <person name="Lee S.L."/>
            <person name="Legall-Iii F.L."/>
            <person name="Lemon S.L."/>
            <person name="Liu J.L."/>
            <person name="Liu Y.-S.L."/>
            <person name="Liyanage D.L."/>
            <person name="Lopez J.L."/>
            <person name="Lorensuhewa L.L."/>
            <person name="Mata R.M."/>
            <person name="Mathew T.M."/>
            <person name="Mercado C.M."/>
            <person name="Mercado I.M."/>
            <person name="Morales K.M."/>
            <person name="Morgan M.M."/>
            <person name="Munidasa M.M."/>
            <person name="Ngo D.N."/>
            <person name="Nguyen L.N."/>
            <person name="Nguyen T.N."/>
            <person name="Nguyen N.N."/>
            <person name="Obregon M.O."/>
            <person name="Okwuonu G.O."/>
            <person name="Ongeri F.O."/>
            <person name="Onwere C.O."/>
            <person name="Osifeso I.O."/>
            <person name="Parra A.P."/>
            <person name="Patil S.P."/>
            <person name="Perez A.P."/>
            <person name="Perez Y.P."/>
            <person name="Pham C.P."/>
            <person name="Pu L.-L.P."/>
            <person name="Puazo M.P."/>
            <person name="Quiroz J.Q."/>
            <person name="Rouhana J.R."/>
            <person name="Ruiz M.R."/>
            <person name="Ruiz S.-J.R."/>
            <person name="Saada N.S."/>
            <person name="Santibanez J.S."/>
            <person name="Scheel M.S."/>
            <person name="Schneider B.S."/>
            <person name="Simmons D.S."/>
            <person name="Sisson I.S."/>
            <person name="Tang L.-Y.T."/>
            <person name="Thornton R.T."/>
            <person name="Tisius J.T."/>
            <person name="Toledanes G.T."/>
            <person name="Trejos Z.T."/>
            <person name="Usmani K.U."/>
            <person name="Varghese R.V."/>
            <person name="Vattathil S.V."/>
            <person name="Vee V.V."/>
            <person name="Walker D.W."/>
            <person name="Weissenberger G.W."/>
            <person name="White C.W."/>
            <person name="Williams A.W."/>
            <person name="Woodworth J.W."/>
            <person name="Wright R.W."/>
            <person name="Zhu Y.Z."/>
            <person name="Han Y.H."/>
            <person name="Newsham I.N."/>
            <person name="Nazareth L.N."/>
            <person name="Worley K.W."/>
            <person name="Muzny D.M."/>
            <person name="Rogers J.R."/>
            <person name="Gibbs R.G."/>
        </authorList>
    </citation>
    <scope>NUCLEOTIDE SEQUENCE [LARGE SCALE GENOMIC DNA]</scope>
</reference>
<dbReference type="GO" id="GO:0009986">
    <property type="term" value="C:cell surface"/>
    <property type="evidence" value="ECO:0007669"/>
    <property type="project" value="TreeGrafter"/>
</dbReference>
<dbReference type="InterPro" id="IPR003599">
    <property type="entry name" value="Ig_sub"/>
</dbReference>
<dbReference type="GO" id="GO:0042288">
    <property type="term" value="F:MHC class I protein binding"/>
    <property type="evidence" value="ECO:0007669"/>
    <property type="project" value="InterPro"/>
</dbReference>
<dbReference type="GeneTree" id="ENSGT00510000048998"/>
<keyword evidence="9" id="KW-0325">Glycoprotein</keyword>
<organism evidence="14 15">
    <name type="scientific">Papio anubis</name>
    <name type="common">Olive baboon</name>
    <dbReference type="NCBI Taxonomy" id="9555"/>
    <lineage>
        <taxon>Eukaryota</taxon>
        <taxon>Metazoa</taxon>
        <taxon>Chordata</taxon>
        <taxon>Craniata</taxon>
        <taxon>Vertebrata</taxon>
        <taxon>Euteleostomi</taxon>
        <taxon>Mammalia</taxon>
        <taxon>Eutheria</taxon>
        <taxon>Euarchontoglires</taxon>
        <taxon>Primates</taxon>
        <taxon>Haplorrhini</taxon>
        <taxon>Catarrhini</taxon>
        <taxon>Cercopithecidae</taxon>
        <taxon>Cercopithecinae</taxon>
        <taxon>Papio</taxon>
    </lineage>
</organism>
<feature type="region of interest" description="Disordered" evidence="11">
    <location>
        <begin position="1"/>
        <end position="45"/>
    </location>
</feature>
<dbReference type="InterPro" id="IPR036179">
    <property type="entry name" value="Ig-like_dom_sf"/>
</dbReference>
<evidence type="ECO:0000256" key="8">
    <source>
        <dbReference type="ARBA" id="ARBA00023157"/>
    </source>
</evidence>
<evidence type="ECO:0000256" key="2">
    <source>
        <dbReference type="ARBA" id="ARBA00022692"/>
    </source>
</evidence>
<evidence type="ECO:0000256" key="4">
    <source>
        <dbReference type="ARBA" id="ARBA00022859"/>
    </source>
</evidence>
<dbReference type="InterPro" id="IPR007110">
    <property type="entry name" value="Ig-like_dom"/>
</dbReference>
<name>A0A096MR88_PAPAN</name>
<protein>
    <recommendedName>
        <fullName evidence="13">Ig-like domain-containing protein</fullName>
    </recommendedName>
</protein>
<dbReference type="Gene3D" id="2.60.40.10">
    <property type="entry name" value="Immunoglobulins"/>
    <property type="match status" value="1"/>
</dbReference>
<dbReference type="FunFam" id="2.60.40.10:FF:000645">
    <property type="entry name" value="T-cell surface glycoprotein CD8 beta chain"/>
    <property type="match status" value="1"/>
</dbReference>
<evidence type="ECO:0000256" key="9">
    <source>
        <dbReference type="ARBA" id="ARBA00023180"/>
    </source>
</evidence>
<dbReference type="AlphaFoldDB" id="A0A096MR88"/>
<dbReference type="GO" id="GO:0015026">
    <property type="term" value="F:coreceptor activity"/>
    <property type="evidence" value="ECO:0007669"/>
    <property type="project" value="InterPro"/>
</dbReference>
<dbReference type="PROSITE" id="PS50835">
    <property type="entry name" value="IG_LIKE"/>
    <property type="match status" value="1"/>
</dbReference>
<evidence type="ECO:0000256" key="7">
    <source>
        <dbReference type="ARBA" id="ARBA00023136"/>
    </source>
</evidence>
<proteinExistence type="predicted"/>
<keyword evidence="15" id="KW-1185">Reference proteome</keyword>
<dbReference type="ExpressionAtlas" id="A0A096MR88">
    <property type="expression patterns" value="baseline"/>
</dbReference>
<dbReference type="SUPFAM" id="SSF48726">
    <property type="entry name" value="Immunoglobulin"/>
    <property type="match status" value="1"/>
</dbReference>
<dbReference type="PANTHER" id="PTHR11292">
    <property type="entry name" value="T-CELL SURFACE GLYCOPROTEIN CD8 BETA CHAIN"/>
    <property type="match status" value="1"/>
</dbReference>
<reference evidence="14" key="2">
    <citation type="submission" date="2025-08" db="UniProtKB">
        <authorList>
            <consortium name="Ensembl"/>
        </authorList>
    </citation>
    <scope>IDENTIFICATION</scope>
</reference>
<evidence type="ECO:0000313" key="15">
    <source>
        <dbReference type="Proteomes" id="UP000028761"/>
    </source>
</evidence>
<keyword evidence="8" id="KW-1015">Disulfide bond</keyword>
<dbReference type="InterPro" id="IPR042414">
    <property type="entry name" value="CD8B"/>
</dbReference>
<dbReference type="Proteomes" id="UP000028761">
    <property type="component" value="Chromosome 14"/>
</dbReference>
<sequence length="272" mass="30118">MRAETSRSPTQDSRPRLARSRPPHCSPQLPDPGRPARPGSSPTSAATVFARAPGARCTGRATMRPRLWLLLAAQLAVVRGSSVLQQTPAYIQVQTNKMAMLSCEAKISLGNMRIYWLRQRQAPSSDSHHEFLALWDSTKGTVHGEEVEQEKIAVFRDASRFILNLTSVKPEDSGTYFCMIIGSPELTFGKGTQLSVVDFLPTTAQPTKKSTPKKRVCRLPRPATQKGPLCSPITLGLLVAGVLVLLVSLGVAIHLYCRRRRARLRFIKQFYK</sequence>
<dbReference type="CDD" id="cd07700">
    <property type="entry name" value="IgV_CD8_beta"/>
    <property type="match status" value="1"/>
</dbReference>
<dbReference type="Pfam" id="PF07686">
    <property type="entry name" value="V-set"/>
    <property type="match status" value="1"/>
</dbReference>
<evidence type="ECO:0000256" key="12">
    <source>
        <dbReference type="SAM" id="Phobius"/>
    </source>
</evidence>